<dbReference type="InterPro" id="IPR005804">
    <property type="entry name" value="FA_desaturase_dom"/>
</dbReference>
<dbReference type="AlphaFoldDB" id="A0A9W7G3V4"/>
<accession>A0A9W7G3V4</accession>
<feature type="transmembrane region" description="Helical" evidence="2">
    <location>
        <begin position="220"/>
        <end position="239"/>
    </location>
</feature>
<sequence length="366" mass="42025">MFTISPKHAEASTDSSSSDDEDNENNKENKRVTKSVTVGQEKVLVALLKRNGPNDGKAWRTLLVSAIFWGSSVAYMVHSQSVLSTLLVSISIVRNFMILHDACHLSFFRSHRHNITLAKAIQFFSQFEWSTWQKTHNHHHHHLGDNSVFDTSLTVWFSEEEYAKMPLKFWIPFRLIRDPMLFFPIASAWVFFVSRPVVQFLPRYTIPALIYSLFGLKPFFLYNLSGWVAGIIGLSLFHLQHQVNTPYRVTKNRKSTIDAGLYGSTLLKIRWPFTIITLGIEFHHIHHASTRVPGYNLADCHAEGEALGLFKDVNRVGGYRAFVSMFHALFKGRTKFSHADHHDPEHELPSFVTFWPYSALSLYDQS</sequence>
<name>A0A9W7G3V4_9STRA</name>
<dbReference type="EMBL" id="BRYA01000006">
    <property type="protein sequence ID" value="GMI31156.1"/>
    <property type="molecule type" value="Genomic_DNA"/>
</dbReference>
<comment type="caution">
    <text evidence="4">The sequence shown here is derived from an EMBL/GenBank/DDBJ whole genome shotgun (WGS) entry which is preliminary data.</text>
</comment>
<keyword evidence="2" id="KW-0812">Transmembrane</keyword>
<feature type="domain" description="Fatty acid desaturase" evidence="3">
    <location>
        <begin position="83"/>
        <end position="303"/>
    </location>
</feature>
<proteinExistence type="predicted"/>
<evidence type="ECO:0000259" key="3">
    <source>
        <dbReference type="Pfam" id="PF00487"/>
    </source>
</evidence>
<feature type="region of interest" description="Disordered" evidence="1">
    <location>
        <begin position="1"/>
        <end position="33"/>
    </location>
</feature>
<organism evidence="4 5">
    <name type="scientific">Triparma columacea</name>
    <dbReference type="NCBI Taxonomy" id="722753"/>
    <lineage>
        <taxon>Eukaryota</taxon>
        <taxon>Sar</taxon>
        <taxon>Stramenopiles</taxon>
        <taxon>Ochrophyta</taxon>
        <taxon>Bolidophyceae</taxon>
        <taxon>Parmales</taxon>
        <taxon>Triparmaceae</taxon>
        <taxon>Triparma</taxon>
    </lineage>
</organism>
<dbReference type="OrthoDB" id="10260134at2759"/>
<dbReference type="Pfam" id="PF00487">
    <property type="entry name" value="FA_desaturase"/>
    <property type="match status" value="1"/>
</dbReference>
<dbReference type="GO" id="GO:0006629">
    <property type="term" value="P:lipid metabolic process"/>
    <property type="evidence" value="ECO:0007669"/>
    <property type="project" value="InterPro"/>
</dbReference>
<reference evidence="5" key="1">
    <citation type="journal article" date="2023" name="Commun. Biol.">
        <title>Genome analysis of Parmales, the sister group of diatoms, reveals the evolutionary specialization of diatoms from phago-mixotrophs to photoautotrophs.</title>
        <authorList>
            <person name="Ban H."/>
            <person name="Sato S."/>
            <person name="Yoshikawa S."/>
            <person name="Yamada K."/>
            <person name="Nakamura Y."/>
            <person name="Ichinomiya M."/>
            <person name="Sato N."/>
            <person name="Blanc-Mathieu R."/>
            <person name="Endo H."/>
            <person name="Kuwata A."/>
            <person name="Ogata H."/>
        </authorList>
    </citation>
    <scope>NUCLEOTIDE SEQUENCE [LARGE SCALE GENOMIC DNA]</scope>
</reference>
<gene>
    <name evidence="4" type="ORF">TrCOL_g11805</name>
</gene>
<dbReference type="Proteomes" id="UP001165065">
    <property type="component" value="Unassembled WGS sequence"/>
</dbReference>
<evidence type="ECO:0000313" key="4">
    <source>
        <dbReference type="EMBL" id="GMI31156.1"/>
    </source>
</evidence>
<keyword evidence="2" id="KW-1133">Transmembrane helix</keyword>
<keyword evidence="5" id="KW-1185">Reference proteome</keyword>
<evidence type="ECO:0000313" key="5">
    <source>
        <dbReference type="Proteomes" id="UP001165065"/>
    </source>
</evidence>
<protein>
    <recommendedName>
        <fullName evidence="3">Fatty acid desaturase domain-containing protein</fullName>
    </recommendedName>
</protein>
<evidence type="ECO:0000256" key="1">
    <source>
        <dbReference type="SAM" id="MobiDB-lite"/>
    </source>
</evidence>
<evidence type="ECO:0000256" key="2">
    <source>
        <dbReference type="SAM" id="Phobius"/>
    </source>
</evidence>
<keyword evidence="2" id="KW-0472">Membrane</keyword>
<feature type="transmembrane region" description="Helical" evidence="2">
    <location>
        <begin position="181"/>
        <end position="200"/>
    </location>
</feature>